<evidence type="ECO:0000256" key="2">
    <source>
        <dbReference type="SAM" id="Phobius"/>
    </source>
</evidence>
<keyword evidence="2" id="KW-0472">Membrane</keyword>
<comment type="caution">
    <text evidence="3">The sequence shown here is derived from an EMBL/GenBank/DDBJ whole genome shotgun (WGS) entry which is preliminary data.</text>
</comment>
<dbReference type="PANTHER" id="PTHR36804">
    <property type="entry name" value="OSJNBA0013K16.11 PROTEIN"/>
    <property type="match status" value="1"/>
</dbReference>
<dbReference type="Proteomes" id="UP001279734">
    <property type="component" value="Unassembled WGS sequence"/>
</dbReference>
<keyword evidence="4" id="KW-1185">Reference proteome</keyword>
<reference evidence="3" key="1">
    <citation type="submission" date="2023-05" db="EMBL/GenBank/DDBJ databases">
        <title>Nepenthes gracilis genome sequencing.</title>
        <authorList>
            <person name="Fukushima K."/>
        </authorList>
    </citation>
    <scope>NUCLEOTIDE SEQUENCE</scope>
    <source>
        <strain evidence="3">SING2019-196</strain>
    </source>
</reference>
<evidence type="ECO:0000313" key="3">
    <source>
        <dbReference type="EMBL" id="GMH09294.1"/>
    </source>
</evidence>
<dbReference type="EMBL" id="BSYO01000009">
    <property type="protein sequence ID" value="GMH09294.1"/>
    <property type="molecule type" value="Genomic_DNA"/>
</dbReference>
<dbReference type="AlphaFoldDB" id="A0AAD3SEB3"/>
<proteinExistence type="predicted"/>
<sequence>MLNSLFFPDKSDLSEEEVERDAVVGPTDARFAVMGIISFIPYFNWLSWVFAWMDTGKRRYAVYAIVYLAPYLRSNLSLSPEDSWLPIASIVLCIIHVQLEASIRNGDLDGFQFFNEAAKRLSSITRQENGPSEGGINQKGRTQDHMSLPSDQEHLRDEIRNWQVPQTPSRDSEHENEDGDP</sequence>
<organism evidence="3 4">
    <name type="scientific">Nepenthes gracilis</name>
    <name type="common">Slender pitcher plant</name>
    <dbReference type="NCBI Taxonomy" id="150966"/>
    <lineage>
        <taxon>Eukaryota</taxon>
        <taxon>Viridiplantae</taxon>
        <taxon>Streptophyta</taxon>
        <taxon>Embryophyta</taxon>
        <taxon>Tracheophyta</taxon>
        <taxon>Spermatophyta</taxon>
        <taxon>Magnoliopsida</taxon>
        <taxon>eudicotyledons</taxon>
        <taxon>Gunneridae</taxon>
        <taxon>Pentapetalae</taxon>
        <taxon>Caryophyllales</taxon>
        <taxon>Nepenthaceae</taxon>
        <taxon>Nepenthes</taxon>
    </lineage>
</organism>
<protein>
    <submittedName>
        <fullName evidence="3">Uncharacterized protein</fullName>
    </submittedName>
</protein>
<keyword evidence="2" id="KW-1133">Transmembrane helix</keyword>
<accession>A0AAD3SEB3</accession>
<dbReference type="PANTHER" id="PTHR36804:SF1">
    <property type="entry name" value="OS04G0585600 PROTEIN"/>
    <property type="match status" value="1"/>
</dbReference>
<evidence type="ECO:0000256" key="1">
    <source>
        <dbReference type="SAM" id="MobiDB-lite"/>
    </source>
</evidence>
<gene>
    <name evidence="3" type="ORF">Nepgr_011135</name>
</gene>
<feature type="transmembrane region" description="Helical" evidence="2">
    <location>
        <begin position="31"/>
        <end position="53"/>
    </location>
</feature>
<name>A0AAD3SEB3_NEPGR</name>
<evidence type="ECO:0000313" key="4">
    <source>
        <dbReference type="Proteomes" id="UP001279734"/>
    </source>
</evidence>
<keyword evidence="2" id="KW-0812">Transmembrane</keyword>
<feature type="compositionally biased region" description="Basic and acidic residues" evidence="1">
    <location>
        <begin position="151"/>
        <end position="160"/>
    </location>
</feature>
<feature type="region of interest" description="Disordered" evidence="1">
    <location>
        <begin position="124"/>
        <end position="181"/>
    </location>
</feature>